<comment type="catalytic activity">
    <reaction evidence="24">
        <text>3-oxopropanoate + L-alanine = beta-alanine + pyruvate</text>
        <dbReference type="Rhea" id="RHEA:14077"/>
        <dbReference type="ChEBI" id="CHEBI:15361"/>
        <dbReference type="ChEBI" id="CHEBI:33190"/>
        <dbReference type="ChEBI" id="CHEBI:57966"/>
        <dbReference type="ChEBI" id="CHEBI:57972"/>
        <dbReference type="EC" id="2.6.1.18"/>
    </reaction>
    <physiologicalReaction direction="right-to-left" evidence="24">
        <dbReference type="Rhea" id="RHEA:14079"/>
    </physiologicalReaction>
</comment>
<comment type="catalytic activity">
    <reaction evidence="34">
        <text>oxaloacetate + L-alanine = L-aspartate + pyruvate</text>
        <dbReference type="Rhea" id="RHEA:77347"/>
        <dbReference type="ChEBI" id="CHEBI:15361"/>
        <dbReference type="ChEBI" id="CHEBI:16452"/>
        <dbReference type="ChEBI" id="CHEBI:29991"/>
        <dbReference type="ChEBI" id="CHEBI:57972"/>
    </reaction>
</comment>
<organism evidence="37 38">
    <name type="scientific">Priapulus caudatus</name>
    <name type="common">Priapulid worm</name>
    <dbReference type="NCBI Taxonomy" id="37621"/>
    <lineage>
        <taxon>Eukaryota</taxon>
        <taxon>Metazoa</taxon>
        <taxon>Ecdysozoa</taxon>
        <taxon>Scalidophora</taxon>
        <taxon>Priapulida</taxon>
        <taxon>Priapulimorpha</taxon>
        <taxon>Priapulimorphida</taxon>
        <taxon>Priapulidae</taxon>
        <taxon>Priapulus</taxon>
    </lineage>
</organism>
<dbReference type="InterPro" id="IPR015421">
    <property type="entry name" value="PyrdxlP-dep_Trfase_major"/>
</dbReference>
<evidence type="ECO:0000256" key="1">
    <source>
        <dbReference type="ARBA" id="ARBA00001933"/>
    </source>
</evidence>
<dbReference type="InterPro" id="IPR015422">
    <property type="entry name" value="PyrdxlP-dep_Trfase_small"/>
</dbReference>
<comment type="catalytic activity">
    <reaction evidence="25">
        <text>2-oxopentanoate + N(omega),N(omega)-dimethyl-L-arginine = 5-(3,3-dimethylguanidino)-2-oxopentanoate + L-2-aminopentanoate</text>
        <dbReference type="Rhea" id="RHEA:77359"/>
        <dbReference type="ChEBI" id="CHEBI:28644"/>
        <dbReference type="ChEBI" id="CHEBI:58326"/>
        <dbReference type="ChEBI" id="CHEBI:58441"/>
        <dbReference type="ChEBI" id="CHEBI:197301"/>
    </reaction>
</comment>
<evidence type="ECO:0000256" key="35">
    <source>
        <dbReference type="ARBA" id="ARBA00049480"/>
    </source>
</evidence>
<evidence type="ECO:0000256" key="11">
    <source>
        <dbReference type="ARBA" id="ARBA00039862"/>
    </source>
</evidence>
<evidence type="ECO:0000256" key="5">
    <source>
        <dbReference type="ARBA" id="ARBA00013049"/>
    </source>
</evidence>
<evidence type="ECO:0000256" key="26">
    <source>
        <dbReference type="ARBA" id="ARBA00044055"/>
    </source>
</evidence>
<evidence type="ECO:0000256" key="9">
    <source>
        <dbReference type="ARBA" id="ARBA00033660"/>
    </source>
</evidence>
<evidence type="ECO:0000256" key="14">
    <source>
        <dbReference type="ARBA" id="ARBA00042611"/>
    </source>
</evidence>
<reference evidence="38" key="1">
    <citation type="submission" date="2025-08" db="UniProtKB">
        <authorList>
            <consortium name="RefSeq"/>
        </authorList>
    </citation>
    <scope>IDENTIFICATION</scope>
</reference>
<dbReference type="PANTHER" id="PTHR45688:SF3">
    <property type="entry name" value="ALANINE--GLYOXYLATE AMINOTRANSFERASE 2, MITOCHONDRIAL"/>
    <property type="match status" value="1"/>
</dbReference>
<keyword evidence="8" id="KW-0663">Pyridoxal phosphate</keyword>
<comment type="catalytic activity">
    <reaction evidence="33">
        <text>N(omega)-methyl-L-arginine + glyoxylate = 5-(3-methylguanidino)-2-oxopentanoate + glycine</text>
        <dbReference type="Rhea" id="RHEA:77323"/>
        <dbReference type="ChEBI" id="CHEBI:36655"/>
        <dbReference type="ChEBI" id="CHEBI:57305"/>
        <dbReference type="ChEBI" id="CHEBI:114953"/>
        <dbReference type="ChEBI" id="CHEBI:197314"/>
    </reaction>
</comment>
<dbReference type="PANTHER" id="PTHR45688">
    <property type="match status" value="1"/>
</dbReference>
<keyword evidence="6" id="KW-0032">Aminotransferase</keyword>
<evidence type="ECO:0000256" key="29">
    <source>
        <dbReference type="ARBA" id="ARBA00047892"/>
    </source>
</evidence>
<evidence type="ECO:0000256" key="20">
    <source>
        <dbReference type="ARBA" id="ARBA00043751"/>
    </source>
</evidence>
<dbReference type="InterPro" id="IPR005814">
    <property type="entry name" value="Aminotrans_3"/>
</dbReference>
<comment type="catalytic activity">
    <reaction evidence="18">
        <text>(R)-3-amino-2-methylpropanoate + pyruvate = 2-methyl-3-oxopropanoate + L-alanine</text>
        <dbReference type="Rhea" id="RHEA:18393"/>
        <dbReference type="ChEBI" id="CHEBI:15361"/>
        <dbReference type="ChEBI" id="CHEBI:57700"/>
        <dbReference type="ChEBI" id="CHEBI:57731"/>
        <dbReference type="ChEBI" id="CHEBI:57972"/>
        <dbReference type="EC" id="2.6.1.40"/>
    </reaction>
    <physiologicalReaction direction="left-to-right" evidence="18">
        <dbReference type="Rhea" id="RHEA:18394"/>
    </physiologicalReaction>
</comment>
<proteinExistence type="inferred from homology"/>
<dbReference type="Gene3D" id="3.40.640.10">
    <property type="entry name" value="Type I PLP-dependent aspartate aminotransferase-like (Major domain)"/>
    <property type="match status" value="1"/>
</dbReference>
<comment type="catalytic activity">
    <reaction evidence="31">
        <text>2-oxohexanoate + N(omega),N(omega)-dimethyl-L-arginine = L-2-aminohexanoate + 5-(3,3-dimethylguanidino)-2-oxopentanoate</text>
        <dbReference type="Rhea" id="RHEA:77363"/>
        <dbReference type="ChEBI" id="CHEBI:35177"/>
        <dbReference type="ChEBI" id="CHEBI:58326"/>
        <dbReference type="ChEBI" id="CHEBI:58455"/>
        <dbReference type="ChEBI" id="CHEBI:197301"/>
    </reaction>
</comment>
<comment type="catalytic activity">
    <reaction evidence="20">
        <text>2-oxobutanoate + L-alanine = (2S)-2-aminobutanoate + pyruvate</text>
        <dbReference type="Rhea" id="RHEA:77355"/>
        <dbReference type="ChEBI" id="CHEBI:15361"/>
        <dbReference type="ChEBI" id="CHEBI:16763"/>
        <dbReference type="ChEBI" id="CHEBI:57972"/>
        <dbReference type="ChEBI" id="CHEBI:74359"/>
        <dbReference type="EC" id="2.6.1.44"/>
    </reaction>
</comment>
<comment type="function">
    <text evidence="36">Multifunctional aminotransferase with a broad substrate specificity. Catalyzes the conversion of glyoxylate to glycine using alanine as the amino donor. Catalyzes metabolism of not L- but the D-isomer of D-beta-aminoisobutyric acid to generate 2-methyl-3-oxopropanoate and alanine. Catalyzes the transfer of the amino group from beta-alanine to pyruvate to yield L-alanine and 3-oxopropanoate. Can metabolize NG-monomethyl-L-arginine (NMMA), asymmetric NG,NG-dimethyl-L-arginine (ADMA) and symmetric NG,N'G-dimethyl-L-arginine (SDMA). ADMA is a potent inhibitor of nitric-oxide (NO) synthase, and this activity provides mechanism through which the kidney regulates blood pressure.</text>
</comment>
<evidence type="ECO:0000256" key="30">
    <source>
        <dbReference type="ARBA" id="ARBA00048264"/>
    </source>
</evidence>
<evidence type="ECO:0000256" key="7">
    <source>
        <dbReference type="ARBA" id="ARBA00022679"/>
    </source>
</evidence>
<evidence type="ECO:0000256" key="18">
    <source>
        <dbReference type="ARBA" id="ARBA00043726"/>
    </source>
</evidence>
<protein>
    <recommendedName>
        <fullName evidence="11">Alanine--glyoxylate aminotransferase 2, mitochondrial</fullName>
        <ecNumber evidence="26">2.6.1.18</ecNumber>
        <ecNumber evidence="10">2.6.1.40</ecNumber>
        <ecNumber evidence="5">2.6.1.44</ecNumber>
    </recommendedName>
    <alternativeName>
        <fullName evidence="12">(R)-3-amino-2-methylpropionate--pyruvate transaminase</fullName>
    </alternativeName>
    <alternativeName>
        <fullName evidence="14">Beta-ALAAT II</fullName>
    </alternativeName>
    <alternativeName>
        <fullName evidence="15">Beta-alanine-pyruvate aminotransferase</fullName>
    </alternativeName>
    <alternativeName>
        <fullName evidence="28">D-3-aminoisobutyrate-pyruvate aminotransferase</fullName>
    </alternativeName>
    <alternativeName>
        <fullName evidence="13">D-AIBAT</fullName>
    </alternativeName>
    <alternativeName>
        <fullName evidence="27">D-beta-aminoisobutyrate-pyruvate aminotransferase</fullName>
    </alternativeName>
</protein>
<dbReference type="SUPFAM" id="SSF53383">
    <property type="entry name" value="PLP-dependent transferases"/>
    <property type="match status" value="1"/>
</dbReference>
<comment type="subcellular location">
    <subcellularLocation>
        <location evidence="2">Mitochondrion</location>
    </subcellularLocation>
</comment>
<name>A0ABM1F534_PRICU</name>
<dbReference type="Pfam" id="PF00202">
    <property type="entry name" value="Aminotran_3"/>
    <property type="match status" value="1"/>
</dbReference>
<evidence type="ECO:0000256" key="2">
    <source>
        <dbReference type="ARBA" id="ARBA00004173"/>
    </source>
</evidence>
<evidence type="ECO:0000256" key="31">
    <source>
        <dbReference type="ARBA" id="ARBA00048500"/>
    </source>
</evidence>
<evidence type="ECO:0000256" key="17">
    <source>
        <dbReference type="ARBA" id="ARBA00043679"/>
    </source>
</evidence>
<evidence type="ECO:0000256" key="23">
    <source>
        <dbReference type="ARBA" id="ARBA00043798"/>
    </source>
</evidence>
<evidence type="ECO:0000256" key="16">
    <source>
        <dbReference type="ARBA" id="ARBA00043669"/>
    </source>
</evidence>
<dbReference type="EC" id="2.6.1.18" evidence="26"/>
<evidence type="ECO:0000256" key="24">
    <source>
        <dbReference type="ARBA" id="ARBA00043825"/>
    </source>
</evidence>
<dbReference type="EC" id="2.6.1.40" evidence="10"/>
<dbReference type="GeneID" id="106819429"/>
<comment type="catalytic activity">
    <reaction evidence="30">
        <text>L-ornithine + glyoxylate = 5-amino-2-oxopentanoate + glycine</text>
        <dbReference type="Rhea" id="RHEA:77331"/>
        <dbReference type="ChEBI" id="CHEBI:36655"/>
        <dbReference type="ChEBI" id="CHEBI:46911"/>
        <dbReference type="ChEBI" id="CHEBI:57305"/>
        <dbReference type="ChEBI" id="CHEBI:58802"/>
    </reaction>
</comment>
<sequence length="194" mass="22154">MSYERAMSVRKKHVSPGYLTYYRQPVMICQGHMQYLWDTSGKRYLDLFGGIVTVSVGHCQPKVKQALRDQMDLLWHTTNIYLHPKIHEYAEKLVARLPGDLKVCYFTNSGSEANELAVKMARLHTARHDVVALRNAYHGASPYTVALTASSNWQYNLPRTSAVVHAVNPYLSQKYNSAQLARNARMRLALWLKG</sequence>
<evidence type="ECO:0000256" key="12">
    <source>
        <dbReference type="ARBA" id="ARBA00041662"/>
    </source>
</evidence>
<comment type="catalytic activity">
    <reaction evidence="32">
        <text>N(omega),N(omega)-dimethyl-L-arginine + 2-oxobutanoate = 5-(3,3-dimethylguanidino)-2-oxopentanoate + (2S)-2-aminobutanoate</text>
        <dbReference type="Rhea" id="RHEA:77351"/>
        <dbReference type="ChEBI" id="CHEBI:16763"/>
        <dbReference type="ChEBI" id="CHEBI:58326"/>
        <dbReference type="ChEBI" id="CHEBI:74359"/>
        <dbReference type="ChEBI" id="CHEBI:197301"/>
    </reaction>
</comment>
<evidence type="ECO:0000256" key="3">
    <source>
        <dbReference type="ARBA" id="ARBA00008954"/>
    </source>
</evidence>
<comment type="catalytic activity">
    <reaction evidence="23">
        <text>N(omega),N('omega)-dimethyl-L-arginine + pyruvate = 5-(3,3'-dimethylguanidino)-2-oxopentanoate + L-alanine</text>
        <dbReference type="Rhea" id="RHEA:77307"/>
        <dbReference type="ChEBI" id="CHEBI:15361"/>
        <dbReference type="ChEBI" id="CHEBI:57972"/>
        <dbReference type="ChEBI" id="CHEBI:197308"/>
        <dbReference type="ChEBI" id="CHEBI:197310"/>
    </reaction>
</comment>
<keyword evidence="37" id="KW-1185">Reference proteome</keyword>
<evidence type="ECO:0000256" key="4">
    <source>
        <dbReference type="ARBA" id="ARBA00011881"/>
    </source>
</evidence>
<dbReference type="InterPro" id="IPR015424">
    <property type="entry name" value="PyrdxlP-dep_Trfase"/>
</dbReference>
<comment type="cofactor">
    <cofactor evidence="1">
        <name>pyridoxal 5'-phosphate</name>
        <dbReference type="ChEBI" id="CHEBI:597326"/>
    </cofactor>
</comment>
<comment type="catalytic activity">
    <reaction evidence="22">
        <text>L-ornithine + pyruvate = 5-amino-2-oxopentanoate + L-alanine</text>
        <dbReference type="Rhea" id="RHEA:77327"/>
        <dbReference type="ChEBI" id="CHEBI:15361"/>
        <dbReference type="ChEBI" id="CHEBI:46911"/>
        <dbReference type="ChEBI" id="CHEBI:57972"/>
        <dbReference type="ChEBI" id="CHEBI:58802"/>
    </reaction>
</comment>
<evidence type="ECO:0000256" key="6">
    <source>
        <dbReference type="ARBA" id="ARBA00022576"/>
    </source>
</evidence>
<comment type="catalytic activity">
    <reaction evidence="17">
        <text>(2S)-2-aminobutanoate + glyoxylate = 2-oxobutanoate + glycine</text>
        <dbReference type="Rhea" id="RHEA:77339"/>
        <dbReference type="ChEBI" id="CHEBI:16763"/>
        <dbReference type="ChEBI" id="CHEBI:36655"/>
        <dbReference type="ChEBI" id="CHEBI:57305"/>
        <dbReference type="ChEBI" id="CHEBI:74359"/>
    </reaction>
</comment>
<evidence type="ECO:0000256" key="36">
    <source>
        <dbReference type="ARBA" id="ARBA00058068"/>
    </source>
</evidence>
<evidence type="ECO:0000256" key="15">
    <source>
        <dbReference type="ARBA" id="ARBA00042669"/>
    </source>
</evidence>
<keyword evidence="7" id="KW-0808">Transferase</keyword>
<evidence type="ECO:0000256" key="8">
    <source>
        <dbReference type="ARBA" id="ARBA00022898"/>
    </source>
</evidence>
<gene>
    <name evidence="38" type="primary">LOC106819429</name>
</gene>
<evidence type="ECO:0000256" key="27">
    <source>
        <dbReference type="ARBA" id="ARBA00044257"/>
    </source>
</evidence>
<evidence type="ECO:0000256" key="22">
    <source>
        <dbReference type="ARBA" id="ARBA00043777"/>
    </source>
</evidence>
<comment type="similarity">
    <text evidence="3">Belongs to the class-III pyridoxal-phosphate-dependent aminotransferase family.</text>
</comment>
<comment type="subunit">
    <text evidence="4">Homotetramer.</text>
</comment>
<comment type="catalytic activity">
    <reaction evidence="9">
        <text>glyoxylate + L-alanine = glycine + pyruvate</text>
        <dbReference type="Rhea" id="RHEA:24248"/>
        <dbReference type="ChEBI" id="CHEBI:15361"/>
        <dbReference type="ChEBI" id="CHEBI:36655"/>
        <dbReference type="ChEBI" id="CHEBI:57305"/>
        <dbReference type="ChEBI" id="CHEBI:57972"/>
        <dbReference type="EC" id="2.6.1.44"/>
    </reaction>
    <physiologicalReaction direction="left-to-right" evidence="9">
        <dbReference type="Rhea" id="RHEA:24249"/>
    </physiologicalReaction>
</comment>
<evidence type="ECO:0000256" key="25">
    <source>
        <dbReference type="ARBA" id="ARBA00043826"/>
    </source>
</evidence>
<evidence type="ECO:0000256" key="13">
    <source>
        <dbReference type="ARBA" id="ARBA00041845"/>
    </source>
</evidence>
<evidence type="ECO:0000256" key="33">
    <source>
        <dbReference type="ARBA" id="ARBA00048760"/>
    </source>
</evidence>
<evidence type="ECO:0000256" key="21">
    <source>
        <dbReference type="ARBA" id="ARBA00043758"/>
    </source>
</evidence>
<evidence type="ECO:0000313" key="38">
    <source>
        <dbReference type="RefSeq" id="XP_014679555.1"/>
    </source>
</evidence>
<accession>A0ABM1F534</accession>
<evidence type="ECO:0000256" key="10">
    <source>
        <dbReference type="ARBA" id="ARBA00039130"/>
    </source>
</evidence>
<dbReference type="EC" id="2.6.1.44" evidence="5"/>
<dbReference type="Proteomes" id="UP000695022">
    <property type="component" value="Unplaced"/>
</dbReference>
<comment type="catalytic activity">
    <reaction evidence="29">
        <text>N(omega),N(omega)-dimethyl-L-arginine + glyoxylate = 5-(3,3-dimethylguanidino)-2-oxopentanoate + glycine</text>
        <dbReference type="Rhea" id="RHEA:77311"/>
        <dbReference type="ChEBI" id="CHEBI:36655"/>
        <dbReference type="ChEBI" id="CHEBI:57305"/>
        <dbReference type="ChEBI" id="CHEBI:58326"/>
        <dbReference type="ChEBI" id="CHEBI:197301"/>
    </reaction>
</comment>
<evidence type="ECO:0000256" key="32">
    <source>
        <dbReference type="ARBA" id="ARBA00048560"/>
    </source>
</evidence>
<comment type="catalytic activity">
    <reaction evidence="19">
        <text>N(omega),N(omega)-dimethyl-L-arginine + oxaloacetate = 5-(3,3-dimethylguanidino)-2-oxopentanoate + L-aspartate</text>
        <dbReference type="Rhea" id="RHEA:77343"/>
        <dbReference type="ChEBI" id="CHEBI:16452"/>
        <dbReference type="ChEBI" id="CHEBI:29991"/>
        <dbReference type="ChEBI" id="CHEBI:58326"/>
        <dbReference type="ChEBI" id="CHEBI:197301"/>
    </reaction>
</comment>
<dbReference type="RefSeq" id="XP_014679555.1">
    <property type="nucleotide sequence ID" value="XM_014824069.1"/>
</dbReference>
<comment type="catalytic activity">
    <reaction evidence="35">
        <text>N(omega),N('omega)-dimethyl-L-arginine + glyoxylate = 5-(3,3'-dimethylguanidino)-2-oxopentanoate + glycine</text>
        <dbReference type="Rhea" id="RHEA:77315"/>
        <dbReference type="ChEBI" id="CHEBI:36655"/>
        <dbReference type="ChEBI" id="CHEBI:57305"/>
        <dbReference type="ChEBI" id="CHEBI:197308"/>
        <dbReference type="ChEBI" id="CHEBI:197310"/>
    </reaction>
</comment>
<evidence type="ECO:0000313" key="37">
    <source>
        <dbReference type="Proteomes" id="UP000695022"/>
    </source>
</evidence>
<evidence type="ECO:0000256" key="28">
    <source>
        <dbReference type="ARBA" id="ARBA00044258"/>
    </source>
</evidence>
<comment type="catalytic activity">
    <reaction evidence="16">
        <text>N(omega),N(omega)-dimethyl-L-arginine + pyruvate = 5-(3,3-dimethylguanidino)-2-oxopentanoate + L-alanine</text>
        <dbReference type="Rhea" id="RHEA:77303"/>
        <dbReference type="ChEBI" id="CHEBI:15361"/>
        <dbReference type="ChEBI" id="CHEBI:57972"/>
        <dbReference type="ChEBI" id="CHEBI:58326"/>
        <dbReference type="ChEBI" id="CHEBI:197301"/>
    </reaction>
</comment>
<comment type="catalytic activity">
    <reaction evidence="21">
        <text>N(omega)-methyl-L-arginine + pyruvate = 5-(3-methylguanidino)-2-oxopentanoate + L-alanine</text>
        <dbReference type="Rhea" id="RHEA:77319"/>
        <dbReference type="ChEBI" id="CHEBI:15361"/>
        <dbReference type="ChEBI" id="CHEBI:57972"/>
        <dbReference type="ChEBI" id="CHEBI:114953"/>
        <dbReference type="ChEBI" id="CHEBI:197314"/>
    </reaction>
</comment>
<evidence type="ECO:0000256" key="34">
    <source>
        <dbReference type="ARBA" id="ARBA00048916"/>
    </source>
</evidence>
<dbReference type="Gene3D" id="3.90.1150.10">
    <property type="entry name" value="Aspartate Aminotransferase, domain 1"/>
    <property type="match status" value="1"/>
</dbReference>
<evidence type="ECO:0000256" key="19">
    <source>
        <dbReference type="ARBA" id="ARBA00043749"/>
    </source>
</evidence>